<keyword evidence="2" id="KW-1185">Reference proteome</keyword>
<reference evidence="1 2" key="1">
    <citation type="journal article" date="2023" name="IMA Fungus">
        <title>Comparative genomic study of the Penicillium genus elucidates a diverse pangenome and 15 lateral gene transfer events.</title>
        <authorList>
            <person name="Petersen C."/>
            <person name="Sorensen T."/>
            <person name="Nielsen M.R."/>
            <person name="Sondergaard T.E."/>
            <person name="Sorensen J.L."/>
            <person name="Fitzpatrick D.A."/>
            <person name="Frisvad J.C."/>
            <person name="Nielsen K.L."/>
        </authorList>
    </citation>
    <scope>NUCLEOTIDE SEQUENCE [LARGE SCALE GENOMIC DNA]</scope>
    <source>
        <strain evidence="1 2">IBT 35679</strain>
    </source>
</reference>
<accession>A0AAD6D7H4</accession>
<organism evidence="1 2">
    <name type="scientific">Penicillium frequentans</name>
    <dbReference type="NCBI Taxonomy" id="3151616"/>
    <lineage>
        <taxon>Eukaryota</taxon>
        <taxon>Fungi</taxon>
        <taxon>Dikarya</taxon>
        <taxon>Ascomycota</taxon>
        <taxon>Pezizomycotina</taxon>
        <taxon>Eurotiomycetes</taxon>
        <taxon>Eurotiomycetidae</taxon>
        <taxon>Eurotiales</taxon>
        <taxon>Aspergillaceae</taxon>
        <taxon>Penicillium</taxon>
    </lineage>
</organism>
<protein>
    <submittedName>
        <fullName evidence="1">Uncharacterized protein</fullName>
    </submittedName>
</protein>
<dbReference type="EMBL" id="JAQIZZ010000001">
    <property type="protein sequence ID" value="KAJ5557246.1"/>
    <property type="molecule type" value="Genomic_DNA"/>
</dbReference>
<comment type="caution">
    <text evidence="1">The sequence shown here is derived from an EMBL/GenBank/DDBJ whole genome shotgun (WGS) entry which is preliminary data.</text>
</comment>
<name>A0AAD6D7H4_9EURO</name>
<proteinExistence type="predicted"/>
<evidence type="ECO:0000313" key="2">
    <source>
        <dbReference type="Proteomes" id="UP001220324"/>
    </source>
</evidence>
<dbReference type="Proteomes" id="UP001220324">
    <property type="component" value="Unassembled WGS sequence"/>
</dbReference>
<dbReference type="AlphaFoldDB" id="A0AAD6D7H4"/>
<sequence length="62" mass="6904">MAFVSESAFGIEGTMNHVACLVAPWEREFFELGHQRQYQHNPGIGVAFTKAGCEMSKVVFVL</sequence>
<gene>
    <name evidence="1" type="ORF">N7494_001161</name>
</gene>
<evidence type="ECO:0000313" key="1">
    <source>
        <dbReference type="EMBL" id="KAJ5557246.1"/>
    </source>
</evidence>